<evidence type="ECO:0000313" key="1">
    <source>
        <dbReference type="EMBL" id="OCH87100.1"/>
    </source>
</evidence>
<accession>A0A8E2DGH2</accession>
<reference evidence="1 2" key="1">
    <citation type="submission" date="2016-07" db="EMBL/GenBank/DDBJ databases">
        <title>Draft genome of the white-rot fungus Obba rivulosa 3A-2.</title>
        <authorList>
            <consortium name="DOE Joint Genome Institute"/>
            <person name="Miettinen O."/>
            <person name="Riley R."/>
            <person name="Acob R."/>
            <person name="Barry K."/>
            <person name="Cullen D."/>
            <person name="De Vries R."/>
            <person name="Hainaut M."/>
            <person name="Hatakka A."/>
            <person name="Henrissat B."/>
            <person name="Hilden K."/>
            <person name="Kuo R."/>
            <person name="Labutti K."/>
            <person name="Lipzen A."/>
            <person name="Makela M.R."/>
            <person name="Sandor L."/>
            <person name="Spatafora J.W."/>
            <person name="Grigoriev I.V."/>
            <person name="Hibbett D.S."/>
        </authorList>
    </citation>
    <scope>NUCLEOTIDE SEQUENCE [LARGE SCALE GENOMIC DNA]</scope>
    <source>
        <strain evidence="1 2">3A-2</strain>
    </source>
</reference>
<organism evidence="1 2">
    <name type="scientific">Obba rivulosa</name>
    <dbReference type="NCBI Taxonomy" id="1052685"/>
    <lineage>
        <taxon>Eukaryota</taxon>
        <taxon>Fungi</taxon>
        <taxon>Dikarya</taxon>
        <taxon>Basidiomycota</taxon>
        <taxon>Agaricomycotina</taxon>
        <taxon>Agaricomycetes</taxon>
        <taxon>Polyporales</taxon>
        <taxon>Gelatoporiaceae</taxon>
        <taxon>Obba</taxon>
    </lineage>
</organism>
<keyword evidence="2" id="KW-1185">Reference proteome</keyword>
<gene>
    <name evidence="1" type="ORF">OBBRIDRAFT_177429</name>
</gene>
<protein>
    <submittedName>
        <fullName evidence="1">Uncharacterized protein</fullName>
    </submittedName>
</protein>
<dbReference type="EMBL" id="KV722498">
    <property type="protein sequence ID" value="OCH87100.1"/>
    <property type="molecule type" value="Genomic_DNA"/>
</dbReference>
<dbReference type="Proteomes" id="UP000250043">
    <property type="component" value="Unassembled WGS sequence"/>
</dbReference>
<proteinExistence type="predicted"/>
<sequence>MIALDKVLRKGHNCCRRNDAMQCCTAAFLKSCQHSHISRLRAFDRELLARRLSPSFPVTILTHFPNTVTRILCSPSLTVLMISIRHWRMQYTFREFKTPETAKPMLKTCKFKAMSLCQVLPALRMRHPTTILSTHTKVGLHLTIIGHHFEEVAEAS</sequence>
<evidence type="ECO:0000313" key="2">
    <source>
        <dbReference type="Proteomes" id="UP000250043"/>
    </source>
</evidence>
<dbReference type="AlphaFoldDB" id="A0A8E2DGH2"/>
<name>A0A8E2DGH2_9APHY</name>